<name>A0A409XUS4_PSICY</name>
<feature type="transmembrane region" description="Helical" evidence="2">
    <location>
        <begin position="138"/>
        <end position="159"/>
    </location>
</feature>
<evidence type="ECO:0000313" key="4">
    <source>
        <dbReference type="Proteomes" id="UP000283269"/>
    </source>
</evidence>
<dbReference type="EMBL" id="NHYD01000331">
    <property type="protein sequence ID" value="PPQ94480.1"/>
    <property type="molecule type" value="Genomic_DNA"/>
</dbReference>
<keyword evidence="2" id="KW-1133">Transmembrane helix</keyword>
<keyword evidence="2" id="KW-0812">Transmembrane</keyword>
<keyword evidence="2" id="KW-0472">Membrane</keyword>
<feature type="transmembrane region" description="Helical" evidence="2">
    <location>
        <begin position="332"/>
        <end position="350"/>
    </location>
</feature>
<reference evidence="3 4" key="1">
    <citation type="journal article" date="2018" name="Evol. Lett.">
        <title>Horizontal gene cluster transfer increased hallucinogenic mushroom diversity.</title>
        <authorList>
            <person name="Reynolds H.T."/>
            <person name="Vijayakumar V."/>
            <person name="Gluck-Thaler E."/>
            <person name="Korotkin H.B."/>
            <person name="Matheny P.B."/>
            <person name="Slot J.C."/>
        </authorList>
    </citation>
    <scope>NUCLEOTIDE SEQUENCE [LARGE SCALE GENOMIC DNA]</scope>
    <source>
        <strain evidence="3 4">2631</strain>
    </source>
</reference>
<gene>
    <name evidence="3" type="ORF">CVT25_001113</name>
</gene>
<accession>A0A409XUS4</accession>
<feature type="transmembrane region" description="Helical" evidence="2">
    <location>
        <begin position="370"/>
        <end position="390"/>
    </location>
</feature>
<organism evidence="3 4">
    <name type="scientific">Psilocybe cyanescens</name>
    <dbReference type="NCBI Taxonomy" id="93625"/>
    <lineage>
        <taxon>Eukaryota</taxon>
        <taxon>Fungi</taxon>
        <taxon>Dikarya</taxon>
        <taxon>Basidiomycota</taxon>
        <taxon>Agaricomycotina</taxon>
        <taxon>Agaricomycetes</taxon>
        <taxon>Agaricomycetidae</taxon>
        <taxon>Agaricales</taxon>
        <taxon>Agaricineae</taxon>
        <taxon>Strophariaceae</taxon>
        <taxon>Psilocybe</taxon>
    </lineage>
</organism>
<proteinExistence type="predicted"/>
<comment type="caution">
    <text evidence="3">The sequence shown here is derived from an EMBL/GenBank/DDBJ whole genome shotgun (WGS) entry which is preliminary data.</text>
</comment>
<protein>
    <submittedName>
        <fullName evidence="3">Uncharacterized protein</fullName>
    </submittedName>
</protein>
<feature type="transmembrane region" description="Helical" evidence="2">
    <location>
        <begin position="221"/>
        <end position="240"/>
    </location>
</feature>
<evidence type="ECO:0000256" key="1">
    <source>
        <dbReference type="SAM" id="MobiDB-lite"/>
    </source>
</evidence>
<dbReference type="Proteomes" id="UP000283269">
    <property type="component" value="Unassembled WGS sequence"/>
</dbReference>
<sequence>MACNSFSFPVSTNETLGEQLTQSFSHSFDVKVDDSTLLSNSFLWILYCAADTAQQCHGICPNADLAGVGVRTAFWLSSILQGELALSYNLLSCTEFEQAILVTTSPEESTQGSWTAAILTASVTIPALIQKRNKQLSVYHATLVLNFATFSSIVSLAVAPMCTVWRQNTSEENEQRDLYAQSGDDPAFVLTIYGEEGQTLIADAEPLTNLLPKQRVHRQRLVLSLALLTQVALQWAWTIMLFTDSEYYQKACIPSTIVVLFGKPFFVGSINHDLYIVWPIWLLFNLAITLIWGILLVYSSCPSVHPVLSRSTSPFDLPLTWRDKLRLDKGRIMVVSANVMAFLISVLFLVSSEMQVAKNCVHDENSDWSFGQIAAILVALAPAWSIVTALERRQRSQAGDLAPIHDNMENKSRQDCGSTSLLTSSEGTKTPIECKSEDLQETTSIAGEHIYSHNLTVPHNVPRQRAVYTNHRQHLDHI</sequence>
<evidence type="ECO:0000256" key="2">
    <source>
        <dbReference type="SAM" id="Phobius"/>
    </source>
</evidence>
<dbReference type="AlphaFoldDB" id="A0A409XUS4"/>
<dbReference type="InParanoid" id="A0A409XUS4"/>
<feature type="transmembrane region" description="Helical" evidence="2">
    <location>
        <begin position="275"/>
        <end position="298"/>
    </location>
</feature>
<evidence type="ECO:0000313" key="3">
    <source>
        <dbReference type="EMBL" id="PPQ94480.1"/>
    </source>
</evidence>
<feature type="region of interest" description="Disordered" evidence="1">
    <location>
        <begin position="405"/>
        <end position="428"/>
    </location>
</feature>
<dbReference type="OrthoDB" id="5427664at2759"/>
<keyword evidence="4" id="KW-1185">Reference proteome</keyword>